<dbReference type="InterPro" id="IPR011989">
    <property type="entry name" value="ARM-like"/>
</dbReference>
<dbReference type="GO" id="GO:0034657">
    <property type="term" value="C:GID complex"/>
    <property type="evidence" value="ECO:0007669"/>
    <property type="project" value="TreeGrafter"/>
</dbReference>
<dbReference type="InterPro" id="IPR000357">
    <property type="entry name" value="HEAT"/>
</dbReference>
<dbReference type="InterPro" id="IPR000225">
    <property type="entry name" value="Armadillo"/>
</dbReference>
<name>A0A336LLL4_CULSO</name>
<sequence length="699" mass="78521">MQVDSDEEKMEYSCFVDIESSRSYVDDLYSDDKIKCSVAMIRLKNAVIGSNRQKGQVILQGIVPRLIAVICDDSNELDLRLNAAIVIGSLAKGTQQHVSSLIYYGIVDLFLAISIAKNTPEMLMEACLSTLKTIMQYPFAPYELIHSNIQNISRLIQIASESDSCRCQAYVTHILIPLYNAEDQVKLYQAGILGFLTKLIVSKQSVLQIPALKCLASLCFSNKLLSDIICKTEYVLSYTFLIQIQITFILLVYLNSYEGKVLPDILTDMQSRTQPVQIQLSASRCLTYLERSGAMSASDVRIVYKTMPCLARLCTPQFEDEIRASAAENLAYLTEIDTELQRLAAISNHLIHSLSTLLKSSHGCGKKGAFRCLASICANDENIRKRIVEIDGLMNLILQGLKDKSLDVRLAAVRLLHSLSRSVQLLRTAFQDHIVWHPLMELLNEEPSSELLSVVTSTICNLLLEFSPAKEPLLESGAVEILCEKLIKNPDALLRLNGSWALMNMAFQAELNVKIKIIDTLGPNNIIALLKDSDVKIIMKTLGLIRNLLSNSQHITVLMAQHNNNILKALNNLLDINHPIEVQEQVLCIMGNIAAASGEHNYILENDPLIKKVSELIEHPDMKIQQASIFVVANLLQKKEAYLKLKRFDIIRKLENMQDVLPLATQQECNQRESFKILFIKRISHKMYKIKSKGINKGY</sequence>
<protein>
    <recommendedName>
        <fullName evidence="3">Armadillo repeat-containing protein 8</fullName>
    </recommendedName>
</protein>
<evidence type="ECO:0000256" key="3">
    <source>
        <dbReference type="ARBA" id="ARBA00013746"/>
    </source>
</evidence>
<dbReference type="InterPro" id="IPR038739">
    <property type="entry name" value="ARMC8/Vid28"/>
</dbReference>
<dbReference type="PANTHER" id="PTHR15651">
    <property type="entry name" value="ARMADILLO REPEAT-CONTAINING PROTEIN 8"/>
    <property type="match status" value="1"/>
</dbReference>
<dbReference type="Gene3D" id="1.25.10.10">
    <property type="entry name" value="Leucine-rich Repeat Variant"/>
    <property type="match status" value="2"/>
</dbReference>
<dbReference type="InterPro" id="IPR016024">
    <property type="entry name" value="ARM-type_fold"/>
</dbReference>
<evidence type="ECO:0000256" key="5">
    <source>
        <dbReference type="ARBA" id="ARBA00022737"/>
    </source>
</evidence>
<keyword evidence="6" id="KW-0539">Nucleus</keyword>
<evidence type="ECO:0000256" key="6">
    <source>
        <dbReference type="ARBA" id="ARBA00023242"/>
    </source>
</evidence>
<dbReference type="GO" id="GO:0005634">
    <property type="term" value="C:nucleus"/>
    <property type="evidence" value="ECO:0007669"/>
    <property type="project" value="UniProtKB-SubCell"/>
</dbReference>
<dbReference type="Pfam" id="PF02985">
    <property type="entry name" value="HEAT"/>
    <property type="match status" value="1"/>
</dbReference>
<dbReference type="AlphaFoldDB" id="A0A336LLL4"/>
<accession>A0A336LLL4</accession>
<evidence type="ECO:0000313" key="7">
    <source>
        <dbReference type="EMBL" id="SSX17247.1"/>
    </source>
</evidence>
<dbReference type="VEuPathDB" id="VectorBase:CSON011475"/>
<reference evidence="7" key="1">
    <citation type="submission" date="2018-07" db="EMBL/GenBank/DDBJ databases">
        <authorList>
            <person name="Quirk P.G."/>
            <person name="Krulwich T.A."/>
        </authorList>
    </citation>
    <scope>NUCLEOTIDE SEQUENCE</scope>
</reference>
<dbReference type="SMART" id="SM00185">
    <property type="entry name" value="ARM"/>
    <property type="match status" value="6"/>
</dbReference>
<dbReference type="SUPFAM" id="SSF48371">
    <property type="entry name" value="ARM repeat"/>
    <property type="match status" value="2"/>
</dbReference>
<dbReference type="GO" id="GO:0043161">
    <property type="term" value="P:proteasome-mediated ubiquitin-dependent protein catabolic process"/>
    <property type="evidence" value="ECO:0007669"/>
    <property type="project" value="TreeGrafter"/>
</dbReference>
<gene>
    <name evidence="7" type="primary">CSON011475</name>
</gene>
<dbReference type="GO" id="GO:0005737">
    <property type="term" value="C:cytoplasm"/>
    <property type="evidence" value="ECO:0007669"/>
    <property type="project" value="UniProtKB-SubCell"/>
</dbReference>
<keyword evidence="4" id="KW-0963">Cytoplasm</keyword>
<organism evidence="7">
    <name type="scientific">Culicoides sonorensis</name>
    <name type="common">Biting midge</name>
    <dbReference type="NCBI Taxonomy" id="179676"/>
    <lineage>
        <taxon>Eukaryota</taxon>
        <taxon>Metazoa</taxon>
        <taxon>Ecdysozoa</taxon>
        <taxon>Arthropoda</taxon>
        <taxon>Hexapoda</taxon>
        <taxon>Insecta</taxon>
        <taxon>Pterygota</taxon>
        <taxon>Neoptera</taxon>
        <taxon>Endopterygota</taxon>
        <taxon>Diptera</taxon>
        <taxon>Nematocera</taxon>
        <taxon>Chironomoidea</taxon>
        <taxon>Ceratopogonidae</taxon>
        <taxon>Ceratopogoninae</taxon>
        <taxon>Culicoides</taxon>
        <taxon>Monoculicoides</taxon>
    </lineage>
</organism>
<dbReference type="PANTHER" id="PTHR15651:SF7">
    <property type="entry name" value="ARMADILLO REPEAT-CONTAINING PROTEIN 8"/>
    <property type="match status" value="1"/>
</dbReference>
<dbReference type="EMBL" id="UFQT01000004">
    <property type="protein sequence ID" value="SSX17247.1"/>
    <property type="molecule type" value="Genomic_DNA"/>
</dbReference>
<evidence type="ECO:0000256" key="2">
    <source>
        <dbReference type="ARBA" id="ARBA00004496"/>
    </source>
</evidence>
<proteinExistence type="predicted"/>
<evidence type="ECO:0000256" key="4">
    <source>
        <dbReference type="ARBA" id="ARBA00022490"/>
    </source>
</evidence>
<comment type="subcellular location">
    <subcellularLocation>
        <location evidence="2">Cytoplasm</location>
    </subcellularLocation>
    <subcellularLocation>
        <location evidence="1">Nucleus</location>
    </subcellularLocation>
</comment>
<keyword evidence="5" id="KW-0677">Repeat</keyword>
<evidence type="ECO:0000256" key="1">
    <source>
        <dbReference type="ARBA" id="ARBA00004123"/>
    </source>
</evidence>